<evidence type="ECO:0000313" key="3">
    <source>
        <dbReference type="Proteomes" id="UP000036000"/>
    </source>
</evidence>
<gene>
    <name evidence="2" type="ORF">ABN16_01070</name>
</gene>
<sequence>MKLIKLFSAAMVATTMGAAAIVATPELTADAKAQKSLKTYPKALRRTWYHYEKNDNGKFTYSKLTFTATKLTGTWAGWGTTKSEKFKSILHQYNPAKKLQKGKENWAFAYKSGKSTRWGIWNTSKRFMGSKQALESYKVVTAKVDGKKVKVLHAKNLSSLPVDEPYYYTSKKLTKQTNPKGDNYGNGYGWN</sequence>
<reference evidence="2 3" key="1">
    <citation type="submission" date="2015-07" db="EMBL/GenBank/DDBJ databases">
        <title>Lactobacillus korensis/26-25/ whole genome sequencing.</title>
        <authorList>
            <person name="Kim M.K."/>
            <person name="Im W.-T."/>
            <person name="Srinivasan S."/>
            <person name="Lee J.-J."/>
        </authorList>
    </citation>
    <scope>NUCLEOTIDE SEQUENCE [LARGE SCALE GENOMIC DNA]</scope>
    <source>
        <strain evidence="2 3">26-25</strain>
    </source>
</reference>
<evidence type="ECO:0008006" key="4">
    <source>
        <dbReference type="Google" id="ProtNLM"/>
    </source>
</evidence>
<protein>
    <recommendedName>
        <fullName evidence="4">D-alanyl-D-alanine carboxypeptidase</fullName>
    </recommendedName>
</protein>
<dbReference type="KEGG" id="lko:ABN16_01070"/>
<dbReference type="RefSeq" id="WP_048732225.1">
    <property type="nucleotide sequence ID" value="NZ_CP012033.1"/>
</dbReference>
<keyword evidence="1" id="KW-0732">Signal</keyword>
<name>A0AAC8UTG2_9LACO</name>
<dbReference type="Proteomes" id="UP000036000">
    <property type="component" value="Chromosome"/>
</dbReference>
<proteinExistence type="predicted"/>
<organism evidence="2 3">
    <name type="scientific">Levilactobacillus koreensis</name>
    <dbReference type="NCBI Taxonomy" id="637971"/>
    <lineage>
        <taxon>Bacteria</taxon>
        <taxon>Bacillati</taxon>
        <taxon>Bacillota</taxon>
        <taxon>Bacilli</taxon>
        <taxon>Lactobacillales</taxon>
        <taxon>Lactobacillaceae</taxon>
        <taxon>Levilactobacillus</taxon>
    </lineage>
</organism>
<evidence type="ECO:0000313" key="2">
    <source>
        <dbReference type="EMBL" id="AKP63723.1"/>
    </source>
</evidence>
<accession>A0AAC8UTG2</accession>
<evidence type="ECO:0000256" key="1">
    <source>
        <dbReference type="SAM" id="SignalP"/>
    </source>
</evidence>
<keyword evidence="3" id="KW-1185">Reference proteome</keyword>
<feature type="signal peptide" evidence="1">
    <location>
        <begin position="1"/>
        <end position="20"/>
    </location>
</feature>
<dbReference type="EMBL" id="CP012033">
    <property type="protein sequence ID" value="AKP63723.1"/>
    <property type="molecule type" value="Genomic_DNA"/>
</dbReference>
<dbReference type="AlphaFoldDB" id="A0AAC8UTG2"/>
<feature type="chain" id="PRO_5042015605" description="D-alanyl-D-alanine carboxypeptidase" evidence="1">
    <location>
        <begin position="21"/>
        <end position="191"/>
    </location>
</feature>